<name>A0A437Q881_9GAMM</name>
<dbReference type="AlphaFoldDB" id="A0A437Q881"/>
<dbReference type="GO" id="GO:0016810">
    <property type="term" value="F:hydrolase activity, acting on carbon-nitrogen (but not peptide) bonds"/>
    <property type="evidence" value="ECO:0007669"/>
    <property type="project" value="InterPro"/>
</dbReference>
<sequence>MIPFGKFISQAFSVCSRDNRGSKLSILIYHRVLERPDFLRASEPTVASFDWQMGLLKRYFQPLSLSDALAKLKAGVLPKNAVCVTFDDGYADNATLALPILKKHGIPATIFVSTGFLDGGRMWNDTVIEAVRVSDQLDLTAVDLGVFELSAEDQKLQALGELLKSIKYQPLEKRVDILACIESQVSDRLPTDLMMTSDQVRWVESEGIEIGAHTINHPILTELDPDQARYEILEGKQQLEGILGKSVQWFAYPNGKRGVDYDLTHRSLIEELGFDGAVSTDWGVTTASSDQYQLRRFTPWDNKPFKFFVRLLLNTRQAD</sequence>
<organism evidence="4 5">
    <name type="scientific">Neptunomonas marina</name>
    <dbReference type="NCBI Taxonomy" id="1815562"/>
    <lineage>
        <taxon>Bacteria</taxon>
        <taxon>Pseudomonadati</taxon>
        <taxon>Pseudomonadota</taxon>
        <taxon>Gammaproteobacteria</taxon>
        <taxon>Oceanospirillales</taxon>
        <taxon>Oceanospirillaceae</taxon>
        <taxon>Neptunomonas</taxon>
    </lineage>
</organism>
<accession>A0A437Q881</accession>
<dbReference type="RefSeq" id="WP_127694287.1">
    <property type="nucleotide sequence ID" value="NZ_SACQ01000004.1"/>
</dbReference>
<evidence type="ECO:0000313" key="4">
    <source>
        <dbReference type="EMBL" id="RVU30751.1"/>
    </source>
</evidence>
<reference evidence="4 5" key="1">
    <citation type="submission" date="2019-01" db="EMBL/GenBank/DDBJ databases">
        <authorList>
            <person name="Chen W.-M."/>
        </authorList>
    </citation>
    <scope>NUCLEOTIDE SEQUENCE [LARGE SCALE GENOMIC DNA]</scope>
    <source>
        <strain evidence="4 5">HPM-16</strain>
    </source>
</reference>
<dbReference type="PANTHER" id="PTHR34216:SF3">
    <property type="entry name" value="POLY-BETA-1,6-N-ACETYL-D-GLUCOSAMINE N-DEACETYLASE"/>
    <property type="match status" value="1"/>
</dbReference>
<dbReference type="PROSITE" id="PS51677">
    <property type="entry name" value="NODB"/>
    <property type="match status" value="1"/>
</dbReference>
<dbReference type="GO" id="GO:0005576">
    <property type="term" value="C:extracellular region"/>
    <property type="evidence" value="ECO:0007669"/>
    <property type="project" value="UniProtKB-SubCell"/>
</dbReference>
<dbReference type="GO" id="GO:0005975">
    <property type="term" value="P:carbohydrate metabolic process"/>
    <property type="evidence" value="ECO:0007669"/>
    <property type="project" value="InterPro"/>
</dbReference>
<comment type="caution">
    <text evidence="4">The sequence shown here is derived from an EMBL/GenBank/DDBJ whole genome shotgun (WGS) entry which is preliminary data.</text>
</comment>
<feature type="domain" description="NodB homology" evidence="3">
    <location>
        <begin position="80"/>
        <end position="319"/>
    </location>
</feature>
<evidence type="ECO:0000259" key="3">
    <source>
        <dbReference type="PROSITE" id="PS51677"/>
    </source>
</evidence>
<dbReference type="Gene3D" id="3.20.20.370">
    <property type="entry name" value="Glycoside hydrolase/deacetylase"/>
    <property type="match status" value="1"/>
</dbReference>
<comment type="subcellular location">
    <subcellularLocation>
        <location evidence="1">Secreted</location>
    </subcellularLocation>
</comment>
<dbReference type="SUPFAM" id="SSF88713">
    <property type="entry name" value="Glycoside hydrolase/deacetylase"/>
    <property type="match status" value="1"/>
</dbReference>
<gene>
    <name evidence="4" type="ORF">EOE65_10605</name>
</gene>
<dbReference type="InterPro" id="IPR002509">
    <property type="entry name" value="NODB_dom"/>
</dbReference>
<proteinExistence type="predicted"/>
<dbReference type="EMBL" id="SACQ01000004">
    <property type="protein sequence ID" value="RVU30751.1"/>
    <property type="molecule type" value="Genomic_DNA"/>
</dbReference>
<dbReference type="CDD" id="cd10918">
    <property type="entry name" value="CE4_NodB_like_5s_6s"/>
    <property type="match status" value="1"/>
</dbReference>
<evidence type="ECO:0000256" key="2">
    <source>
        <dbReference type="ARBA" id="ARBA00022729"/>
    </source>
</evidence>
<evidence type="ECO:0000313" key="5">
    <source>
        <dbReference type="Proteomes" id="UP000282818"/>
    </source>
</evidence>
<dbReference type="InterPro" id="IPR011330">
    <property type="entry name" value="Glyco_hydro/deAcase_b/a-brl"/>
</dbReference>
<dbReference type="Pfam" id="PF01522">
    <property type="entry name" value="Polysacc_deac_1"/>
    <property type="match status" value="2"/>
</dbReference>
<dbReference type="Proteomes" id="UP000282818">
    <property type="component" value="Unassembled WGS sequence"/>
</dbReference>
<dbReference type="PANTHER" id="PTHR34216">
    <property type="match status" value="1"/>
</dbReference>
<protein>
    <submittedName>
        <fullName evidence="4">Polysaccharide deacetylase</fullName>
    </submittedName>
</protein>
<evidence type="ECO:0000256" key="1">
    <source>
        <dbReference type="ARBA" id="ARBA00004613"/>
    </source>
</evidence>
<keyword evidence="2" id="KW-0732">Signal</keyword>
<keyword evidence="5" id="KW-1185">Reference proteome</keyword>
<dbReference type="InterPro" id="IPR051398">
    <property type="entry name" value="Polysacch_Deacetylase"/>
</dbReference>